<evidence type="ECO:0000313" key="9">
    <source>
        <dbReference type="EMBL" id="PIN18925.1"/>
    </source>
</evidence>
<comment type="similarity">
    <text evidence="2">Belongs to the CAMTA family.</text>
</comment>
<dbReference type="PANTHER" id="PTHR23335:SF30">
    <property type="entry name" value="CALMODULIN-BINDING TRANSCRIPTION ACTIVATOR 3"/>
    <property type="match status" value="1"/>
</dbReference>
<evidence type="ECO:0000313" key="10">
    <source>
        <dbReference type="Proteomes" id="UP000231279"/>
    </source>
</evidence>
<accession>A0A2G9HN23</accession>
<dbReference type="GO" id="GO:0003712">
    <property type="term" value="F:transcription coregulator activity"/>
    <property type="evidence" value="ECO:0007669"/>
    <property type="project" value="TreeGrafter"/>
</dbReference>
<feature type="domain" description="CG-1" evidence="8">
    <location>
        <begin position="336"/>
        <end position="462"/>
    </location>
</feature>
<proteinExistence type="inferred from homology"/>
<dbReference type="PROSITE" id="PS51437">
    <property type="entry name" value="CG_1"/>
    <property type="match status" value="1"/>
</dbReference>
<keyword evidence="5" id="KW-0804">Transcription</keyword>
<reference evidence="10" key="1">
    <citation type="journal article" date="2018" name="Gigascience">
        <title>Genome assembly of the Pink Ipe (Handroanthus impetiginosus, Bignoniaceae), a highly valued, ecologically keystone Neotropical timber forest tree.</title>
        <authorList>
            <person name="Silva-Junior O.B."/>
            <person name="Grattapaglia D."/>
            <person name="Novaes E."/>
            <person name="Collevatti R.G."/>
        </authorList>
    </citation>
    <scope>NUCLEOTIDE SEQUENCE [LARGE SCALE GENOMIC DNA]</scope>
    <source>
        <strain evidence="10">cv. UFG-1</strain>
    </source>
</reference>
<evidence type="ECO:0000256" key="2">
    <source>
        <dbReference type="ARBA" id="ARBA00008267"/>
    </source>
</evidence>
<dbReference type="Proteomes" id="UP000231279">
    <property type="component" value="Unassembled WGS sequence"/>
</dbReference>
<feature type="region of interest" description="Disordered" evidence="7">
    <location>
        <begin position="502"/>
        <end position="521"/>
    </location>
</feature>
<evidence type="ECO:0000256" key="4">
    <source>
        <dbReference type="ARBA" id="ARBA00023159"/>
    </source>
</evidence>
<gene>
    <name evidence="9" type="ORF">CDL12_08379</name>
</gene>
<comment type="subcellular location">
    <subcellularLocation>
        <location evidence="1">Nucleus</location>
    </subcellularLocation>
</comment>
<keyword evidence="3" id="KW-0040">ANK repeat</keyword>
<sequence>MTMIPGKENELQARVFTDVSSKRQEFGSNSYTLVNSQASDHDSLNKSNFSMDQMSDENLNLGQNMYFLPPNQPQSYGLVTNLDVVNGAELWETVGLCNPSLSKQNTHPTQNDLLVQALNSVRSSSKSETDVKLYAEDKTDYPALKSRLLGDVLQEGRKMVDSFGCWISEEQGDVQPMEPSSGTFCEIVRSENGDDFGISTQVTLGCHILGPSLSQDQLFSIIEISPKWGYSGSEIKVHVIGRFLGSQEEVKKYKWTCMFGELEVPAEIVVDGVLRCHTPLHETGRVPFYITCSNRLACSEVREFEFRSSSAASRFQSYGGMMAESRHYALNAQLDIDQILLEAQHRWLRPAEICEILQNYKKFCISSEPPTRPASGSLFLFDRKVLRYFRKDGHNWRKKKDGKTVKEAHERLKAGSVDVLHCYYAHGEDNENFQRRSYWMLEEELSHIVLVHYREVKGNRTNFNRIRDANGIPDSRQTEEDISTSEVDSSAASRFQSYDYQRASQVTDTTSLNSTQASEREDSQLAYRHQASPGFQSIHELPSPAEIGSVPYYPVPISDNYQGHFAVIPGMSFGSLTQEKKIKNPTDDSLTYELHQDLEFSDCENVVESSNAGYQSVNFQPSLPSTQLSAMSTLPGEGNELVDEVFTGFRKRQEIGAHSDGVEDFQASDCDSLNKSKWPVDQKSDDNMDLRLNAYYPPLSQPQLYDLPTKLDDVNQVNQVELFETAGLHNPYLTEQSRHPTQNDIKLQALNSVGSTSKSESNVKLNVEDKTNHPALKQPLLGGVLREGLKKLDSFDRWMSKELGDVESTTQPTTGAYWETVGSDDGDDSGISPQVTLDNYILGPSLSQDQLFSIVDFTPNWAYSGSAVKMLVMGKFLRIQEEVEKCKWACMFGELEVPAEIVADGVLQCHTPLHEMGRVSFYITCSNRLACSEVREFEFRSSSVQDVDIGDVGSITSYETLLHMRFGKLLSLGSNTPPASVQCSSAETSKLCGKICALL</sequence>
<evidence type="ECO:0000256" key="5">
    <source>
        <dbReference type="ARBA" id="ARBA00023163"/>
    </source>
</evidence>
<keyword evidence="6" id="KW-0539">Nucleus</keyword>
<organism evidence="9 10">
    <name type="scientific">Handroanthus impetiginosus</name>
    <dbReference type="NCBI Taxonomy" id="429701"/>
    <lineage>
        <taxon>Eukaryota</taxon>
        <taxon>Viridiplantae</taxon>
        <taxon>Streptophyta</taxon>
        <taxon>Embryophyta</taxon>
        <taxon>Tracheophyta</taxon>
        <taxon>Spermatophyta</taxon>
        <taxon>Magnoliopsida</taxon>
        <taxon>eudicotyledons</taxon>
        <taxon>Gunneridae</taxon>
        <taxon>Pentapetalae</taxon>
        <taxon>asterids</taxon>
        <taxon>lamiids</taxon>
        <taxon>Lamiales</taxon>
        <taxon>Bignoniaceae</taxon>
        <taxon>Crescentiina</taxon>
        <taxon>Tabebuia alliance</taxon>
        <taxon>Handroanthus</taxon>
    </lineage>
</organism>
<comment type="caution">
    <text evidence="9">The sequence shown here is derived from an EMBL/GenBank/DDBJ whole genome shotgun (WGS) entry which is preliminary data.</text>
</comment>
<protein>
    <recommendedName>
        <fullName evidence="8">CG-1 domain-containing protein</fullName>
    </recommendedName>
</protein>
<dbReference type="Pfam" id="PF03859">
    <property type="entry name" value="CG-1"/>
    <property type="match status" value="1"/>
</dbReference>
<dbReference type="GO" id="GO:0006357">
    <property type="term" value="P:regulation of transcription by RNA polymerase II"/>
    <property type="evidence" value="ECO:0007669"/>
    <property type="project" value="TreeGrafter"/>
</dbReference>
<dbReference type="InterPro" id="IPR014756">
    <property type="entry name" value="Ig_E-set"/>
</dbReference>
<dbReference type="EMBL" id="NKXS01001369">
    <property type="protein sequence ID" value="PIN18925.1"/>
    <property type="molecule type" value="Genomic_DNA"/>
</dbReference>
<dbReference type="FunFam" id="2.60.40.10:FF:000314">
    <property type="entry name" value="Calmodulin-binding transcription activator 2"/>
    <property type="match status" value="2"/>
</dbReference>
<evidence type="ECO:0000256" key="6">
    <source>
        <dbReference type="ARBA" id="ARBA00023242"/>
    </source>
</evidence>
<dbReference type="PANTHER" id="PTHR23335">
    <property type="entry name" value="CALMODULIN-BINDING TRANSCRIPTION ACTIVATOR CAMTA"/>
    <property type="match status" value="1"/>
</dbReference>
<feature type="region of interest" description="Disordered" evidence="7">
    <location>
        <begin position="465"/>
        <end position="490"/>
    </location>
</feature>
<evidence type="ECO:0000256" key="3">
    <source>
        <dbReference type="ARBA" id="ARBA00023043"/>
    </source>
</evidence>
<evidence type="ECO:0000256" key="1">
    <source>
        <dbReference type="ARBA" id="ARBA00004123"/>
    </source>
</evidence>
<name>A0A2G9HN23_9LAMI</name>
<keyword evidence="4" id="KW-0010">Activator</keyword>
<evidence type="ECO:0000256" key="7">
    <source>
        <dbReference type="SAM" id="MobiDB-lite"/>
    </source>
</evidence>
<evidence type="ECO:0000259" key="8">
    <source>
        <dbReference type="PROSITE" id="PS51437"/>
    </source>
</evidence>
<dbReference type="SUPFAM" id="SSF81296">
    <property type="entry name" value="E set domains"/>
    <property type="match status" value="2"/>
</dbReference>
<keyword evidence="10" id="KW-1185">Reference proteome</keyword>
<dbReference type="AlphaFoldDB" id="A0A2G9HN23"/>
<dbReference type="InterPro" id="IPR013783">
    <property type="entry name" value="Ig-like_fold"/>
</dbReference>
<dbReference type="SMART" id="SM01076">
    <property type="entry name" value="CG-1"/>
    <property type="match status" value="1"/>
</dbReference>
<dbReference type="InterPro" id="IPR005559">
    <property type="entry name" value="CG-1_dom"/>
</dbReference>
<dbReference type="GO" id="GO:0005634">
    <property type="term" value="C:nucleus"/>
    <property type="evidence" value="ECO:0007669"/>
    <property type="project" value="UniProtKB-SubCell"/>
</dbReference>
<dbReference type="OrthoDB" id="407555at2759"/>
<dbReference type="Gene3D" id="2.60.40.10">
    <property type="entry name" value="Immunoglobulins"/>
    <property type="match status" value="2"/>
</dbReference>
<feature type="compositionally biased region" description="Polar residues" evidence="7">
    <location>
        <begin position="502"/>
        <end position="517"/>
    </location>
</feature>
<dbReference type="GO" id="GO:0003690">
    <property type="term" value="F:double-stranded DNA binding"/>
    <property type="evidence" value="ECO:0007669"/>
    <property type="project" value="TreeGrafter"/>
</dbReference>